<dbReference type="PROSITE" id="PS50921">
    <property type="entry name" value="ANTAR"/>
    <property type="match status" value="1"/>
</dbReference>
<dbReference type="Gene3D" id="3.30.450.40">
    <property type="match status" value="1"/>
</dbReference>
<dbReference type="STRING" id="587909.SAMN05421810_107257"/>
<evidence type="ECO:0000259" key="4">
    <source>
        <dbReference type="PROSITE" id="PS50921"/>
    </source>
</evidence>
<keyword evidence="6" id="KW-1185">Reference proteome</keyword>
<evidence type="ECO:0000313" key="6">
    <source>
        <dbReference type="Proteomes" id="UP000198727"/>
    </source>
</evidence>
<reference evidence="6" key="1">
    <citation type="submission" date="2016-10" db="EMBL/GenBank/DDBJ databases">
        <authorList>
            <person name="Varghese N."/>
            <person name="Submissions S."/>
        </authorList>
    </citation>
    <scope>NUCLEOTIDE SEQUENCE [LARGE SCALE GENOMIC DNA]</scope>
    <source>
        <strain evidence="6">CGMCC 4.5579</strain>
    </source>
</reference>
<dbReference type="Pfam" id="PF13185">
    <property type="entry name" value="GAF_2"/>
    <property type="match status" value="1"/>
</dbReference>
<dbReference type="PIRSF" id="PIRSF036625">
    <property type="entry name" value="GAF_ANTAR"/>
    <property type="match status" value="1"/>
</dbReference>
<dbReference type="Pfam" id="PF03861">
    <property type="entry name" value="ANTAR"/>
    <property type="match status" value="1"/>
</dbReference>
<accession>A0A1I5YLX8</accession>
<protein>
    <submittedName>
        <fullName evidence="5">GAF domain-containing protein</fullName>
    </submittedName>
</protein>
<dbReference type="SUPFAM" id="SSF55781">
    <property type="entry name" value="GAF domain-like"/>
    <property type="match status" value="1"/>
</dbReference>
<dbReference type="AlphaFoldDB" id="A0A1I5YLX8"/>
<gene>
    <name evidence="5" type="ORF">SAMN05421810_107257</name>
</gene>
<evidence type="ECO:0000256" key="3">
    <source>
        <dbReference type="SAM" id="Coils"/>
    </source>
</evidence>
<dbReference type="GO" id="GO:0003723">
    <property type="term" value="F:RNA binding"/>
    <property type="evidence" value="ECO:0007669"/>
    <property type="project" value="InterPro"/>
</dbReference>
<proteinExistence type="predicted"/>
<dbReference type="EMBL" id="FOWW01000007">
    <property type="protein sequence ID" value="SFQ45162.1"/>
    <property type="molecule type" value="Genomic_DNA"/>
</dbReference>
<name>A0A1I5YLX8_9PSEU</name>
<evidence type="ECO:0000313" key="5">
    <source>
        <dbReference type="EMBL" id="SFQ45162.1"/>
    </source>
</evidence>
<feature type="coiled-coil region" evidence="3">
    <location>
        <begin position="6"/>
        <end position="33"/>
    </location>
</feature>
<dbReference type="InterPro" id="IPR029016">
    <property type="entry name" value="GAF-like_dom_sf"/>
</dbReference>
<sequence length="242" mass="26352">MAESPAAEWRAQVDEVTDALEALTRTLDHEEDLGTILRQVCVQITEALPDADVASITVRHGDTYETAASSNPVVLDIDAAQYRAGQGPCLEAIATGEVVRVDVSTAVEKWPDFAKAATEVGIRSYLAAPLTIDPELAGALNLFGYTDHGYHEIDAKLLELYSTAVEAAVRSIRRYLAARDLAQELRTALASRAVIDQAKGMLMAARHVSADEAFQLLVRQSQQQNVKLRELAVRLVTELSRP</sequence>
<keyword evidence="3" id="KW-0175">Coiled coil</keyword>
<evidence type="ECO:0000256" key="1">
    <source>
        <dbReference type="ARBA" id="ARBA00023015"/>
    </source>
</evidence>
<keyword evidence="1" id="KW-0805">Transcription regulation</keyword>
<dbReference type="Gene3D" id="1.10.10.10">
    <property type="entry name" value="Winged helix-like DNA-binding domain superfamily/Winged helix DNA-binding domain"/>
    <property type="match status" value="1"/>
</dbReference>
<dbReference type="InterPro" id="IPR005561">
    <property type="entry name" value="ANTAR"/>
</dbReference>
<dbReference type="InterPro" id="IPR003018">
    <property type="entry name" value="GAF"/>
</dbReference>
<keyword evidence="2" id="KW-0804">Transcription</keyword>
<evidence type="ECO:0000256" key="2">
    <source>
        <dbReference type="ARBA" id="ARBA00023163"/>
    </source>
</evidence>
<dbReference type="OrthoDB" id="4929862at2"/>
<organism evidence="5 6">
    <name type="scientific">Amycolatopsis arida</name>
    <dbReference type="NCBI Taxonomy" id="587909"/>
    <lineage>
        <taxon>Bacteria</taxon>
        <taxon>Bacillati</taxon>
        <taxon>Actinomycetota</taxon>
        <taxon>Actinomycetes</taxon>
        <taxon>Pseudonocardiales</taxon>
        <taxon>Pseudonocardiaceae</taxon>
        <taxon>Amycolatopsis</taxon>
    </lineage>
</organism>
<dbReference type="InterPro" id="IPR036388">
    <property type="entry name" value="WH-like_DNA-bd_sf"/>
</dbReference>
<dbReference type="RefSeq" id="WP_092532839.1">
    <property type="nucleotide sequence ID" value="NZ_FOWW01000007.1"/>
</dbReference>
<dbReference type="Proteomes" id="UP000198727">
    <property type="component" value="Unassembled WGS sequence"/>
</dbReference>
<dbReference type="InterPro" id="IPR012074">
    <property type="entry name" value="GAF_ANTAR"/>
</dbReference>
<feature type="domain" description="ANTAR" evidence="4">
    <location>
        <begin position="175"/>
        <end position="236"/>
    </location>
</feature>
<dbReference type="SMART" id="SM01012">
    <property type="entry name" value="ANTAR"/>
    <property type="match status" value="1"/>
</dbReference>
<dbReference type="SMART" id="SM00065">
    <property type="entry name" value="GAF"/>
    <property type="match status" value="1"/>
</dbReference>